<dbReference type="PROSITE" id="PS50801">
    <property type="entry name" value="STAS"/>
    <property type="match status" value="1"/>
</dbReference>
<gene>
    <name evidence="2" type="ORF">GCM10010468_80580</name>
</gene>
<dbReference type="SUPFAM" id="SSF52091">
    <property type="entry name" value="SpoIIaa-like"/>
    <property type="match status" value="1"/>
</dbReference>
<dbReference type="Gene3D" id="3.30.750.24">
    <property type="entry name" value="STAS domain"/>
    <property type="match status" value="1"/>
</dbReference>
<protein>
    <recommendedName>
        <fullName evidence="1">STAS domain-containing protein</fullName>
    </recommendedName>
</protein>
<accession>A0ABP6QQN0</accession>
<reference evidence="3" key="1">
    <citation type="journal article" date="2019" name="Int. J. Syst. Evol. Microbiol.">
        <title>The Global Catalogue of Microorganisms (GCM) 10K type strain sequencing project: providing services to taxonomists for standard genome sequencing and annotation.</title>
        <authorList>
            <consortium name="The Broad Institute Genomics Platform"/>
            <consortium name="The Broad Institute Genome Sequencing Center for Infectious Disease"/>
            <person name="Wu L."/>
            <person name="Ma J."/>
        </authorList>
    </citation>
    <scope>NUCLEOTIDE SEQUENCE [LARGE SCALE GENOMIC DNA]</scope>
    <source>
        <strain evidence="3">JCM 9377</strain>
    </source>
</reference>
<sequence length="292" mass="31817">MSRTVTRAVSAMRPGDHACFSFDHPSEQSSVVGGYVVNGLDRGERVVYLAEDRDSRVPGLNLRPGREQERYLDTGQLRVIPRSSVCGASGEYDPDLVMAVAGEELHRLAKDGYDAVRFSADWSWALIRARGEERLVRGESAADGAVGSSPVAMMLCHYDAALCPRDALDKVHSCHNATAVSHARFDDGVLRLAPTFDPHGLRVEGEIDVARHAAVTEALLELSAMPGDLLVDLTGLRFIDLRALRLLAEFPGLHRDAARLVLSNPPDFLVETIRTVGDRLPADLVWAEGRGT</sequence>
<dbReference type="EMBL" id="BAAAUV010000053">
    <property type="protein sequence ID" value="GAA3242729.1"/>
    <property type="molecule type" value="Genomic_DNA"/>
</dbReference>
<dbReference type="Pfam" id="PF14417">
    <property type="entry name" value="MEDS"/>
    <property type="match status" value="1"/>
</dbReference>
<feature type="domain" description="STAS" evidence="1">
    <location>
        <begin position="201"/>
        <end position="277"/>
    </location>
</feature>
<evidence type="ECO:0000313" key="2">
    <source>
        <dbReference type="EMBL" id="GAA3242729.1"/>
    </source>
</evidence>
<dbReference type="InterPro" id="IPR036513">
    <property type="entry name" value="STAS_dom_sf"/>
</dbReference>
<dbReference type="InterPro" id="IPR002645">
    <property type="entry name" value="STAS_dom"/>
</dbReference>
<dbReference type="CDD" id="cd07043">
    <property type="entry name" value="STAS_anti-anti-sigma_factors"/>
    <property type="match status" value="1"/>
</dbReference>
<dbReference type="Pfam" id="PF13466">
    <property type="entry name" value="STAS_2"/>
    <property type="match status" value="1"/>
</dbReference>
<evidence type="ECO:0000313" key="3">
    <source>
        <dbReference type="Proteomes" id="UP001501237"/>
    </source>
</evidence>
<dbReference type="InterPro" id="IPR058548">
    <property type="entry name" value="MlaB-like_STAS"/>
</dbReference>
<proteinExistence type="predicted"/>
<dbReference type="Proteomes" id="UP001501237">
    <property type="component" value="Unassembled WGS sequence"/>
</dbReference>
<organism evidence="2 3">
    <name type="scientific">Actinocorallia longicatena</name>
    <dbReference type="NCBI Taxonomy" id="111803"/>
    <lineage>
        <taxon>Bacteria</taxon>
        <taxon>Bacillati</taxon>
        <taxon>Actinomycetota</taxon>
        <taxon>Actinomycetes</taxon>
        <taxon>Streptosporangiales</taxon>
        <taxon>Thermomonosporaceae</taxon>
        <taxon>Actinocorallia</taxon>
    </lineage>
</organism>
<evidence type="ECO:0000259" key="1">
    <source>
        <dbReference type="PROSITE" id="PS50801"/>
    </source>
</evidence>
<name>A0ABP6QQN0_9ACTN</name>
<comment type="caution">
    <text evidence="2">The sequence shown here is derived from an EMBL/GenBank/DDBJ whole genome shotgun (WGS) entry which is preliminary data.</text>
</comment>
<keyword evidence="3" id="KW-1185">Reference proteome</keyword>
<dbReference type="InterPro" id="IPR025847">
    <property type="entry name" value="MEDS_domain"/>
</dbReference>
<dbReference type="RefSeq" id="WP_344839894.1">
    <property type="nucleotide sequence ID" value="NZ_BAAAUV010000053.1"/>
</dbReference>